<dbReference type="PANTHER" id="PTHR45569:SF1">
    <property type="entry name" value="SENSOR PROTEIN KDPD"/>
    <property type="match status" value="1"/>
</dbReference>
<evidence type="ECO:0000256" key="7">
    <source>
        <dbReference type="ARBA" id="ARBA00022741"/>
    </source>
</evidence>
<evidence type="ECO:0000259" key="14">
    <source>
        <dbReference type="PROSITE" id="PS50109"/>
    </source>
</evidence>
<evidence type="ECO:0000256" key="1">
    <source>
        <dbReference type="ARBA" id="ARBA00000085"/>
    </source>
</evidence>
<feature type="transmembrane region" description="Helical" evidence="13">
    <location>
        <begin position="9"/>
        <end position="28"/>
    </location>
</feature>
<keyword evidence="12 13" id="KW-0472">Membrane</keyword>
<evidence type="ECO:0000313" key="15">
    <source>
        <dbReference type="EMBL" id="MBJ7597405.1"/>
    </source>
</evidence>
<dbReference type="Gene3D" id="1.10.287.130">
    <property type="match status" value="1"/>
</dbReference>
<dbReference type="Pfam" id="PF00512">
    <property type="entry name" value="HisKA"/>
    <property type="match status" value="1"/>
</dbReference>
<dbReference type="EMBL" id="JAEKNR010000060">
    <property type="protein sequence ID" value="MBJ7597405.1"/>
    <property type="molecule type" value="Genomic_DNA"/>
</dbReference>
<feature type="transmembrane region" description="Helical" evidence="13">
    <location>
        <begin position="34"/>
        <end position="50"/>
    </location>
</feature>
<comment type="subcellular location">
    <subcellularLocation>
        <location evidence="2">Membrane</location>
        <topology evidence="2">Multi-pass membrane protein</topology>
    </subcellularLocation>
</comment>
<keyword evidence="9" id="KW-0067">ATP-binding</keyword>
<dbReference type="InterPro" id="IPR036890">
    <property type="entry name" value="HATPase_C_sf"/>
</dbReference>
<dbReference type="SMART" id="SM00388">
    <property type="entry name" value="HisKA"/>
    <property type="match status" value="1"/>
</dbReference>
<keyword evidence="8" id="KW-0418">Kinase</keyword>
<evidence type="ECO:0000313" key="16">
    <source>
        <dbReference type="Proteomes" id="UP000612893"/>
    </source>
</evidence>
<dbReference type="GO" id="GO:0005524">
    <property type="term" value="F:ATP binding"/>
    <property type="evidence" value="ECO:0007669"/>
    <property type="project" value="UniProtKB-KW"/>
</dbReference>
<dbReference type="InterPro" id="IPR052023">
    <property type="entry name" value="Histidine_kinase_KdpD"/>
</dbReference>
<dbReference type="Proteomes" id="UP000612893">
    <property type="component" value="Unassembled WGS sequence"/>
</dbReference>
<dbReference type="PANTHER" id="PTHR45569">
    <property type="entry name" value="SENSOR PROTEIN KDPD"/>
    <property type="match status" value="1"/>
</dbReference>
<name>A0A934K802_9BACT</name>
<evidence type="ECO:0000256" key="8">
    <source>
        <dbReference type="ARBA" id="ARBA00022777"/>
    </source>
</evidence>
<dbReference type="EC" id="2.7.13.3" evidence="3"/>
<dbReference type="GO" id="GO:0004673">
    <property type="term" value="F:protein histidine kinase activity"/>
    <property type="evidence" value="ECO:0007669"/>
    <property type="project" value="UniProtKB-EC"/>
</dbReference>
<keyword evidence="10 13" id="KW-1133">Transmembrane helix</keyword>
<dbReference type="Gene3D" id="3.30.565.10">
    <property type="entry name" value="Histidine kinase-like ATPase, C-terminal domain"/>
    <property type="match status" value="1"/>
</dbReference>
<keyword evidence="16" id="KW-1185">Reference proteome</keyword>
<keyword evidence="7" id="KW-0547">Nucleotide-binding</keyword>
<evidence type="ECO:0000256" key="2">
    <source>
        <dbReference type="ARBA" id="ARBA00004141"/>
    </source>
</evidence>
<feature type="transmembrane region" description="Helical" evidence="13">
    <location>
        <begin position="57"/>
        <end position="81"/>
    </location>
</feature>
<reference evidence="15" key="1">
    <citation type="submission" date="2020-10" db="EMBL/GenBank/DDBJ databases">
        <title>Ca. Dormibacterota MAGs.</title>
        <authorList>
            <person name="Montgomery K."/>
        </authorList>
    </citation>
    <scope>NUCLEOTIDE SEQUENCE [LARGE SCALE GENOMIC DNA]</scope>
    <source>
        <strain evidence="15">SC8812_S17_10</strain>
    </source>
</reference>
<dbReference type="InterPro" id="IPR025201">
    <property type="entry name" value="KdpD_TM"/>
</dbReference>
<protein>
    <recommendedName>
        <fullName evidence="3">histidine kinase</fullName>
        <ecNumber evidence="3">2.7.13.3</ecNumber>
    </recommendedName>
</protein>
<feature type="domain" description="Histidine kinase" evidence="14">
    <location>
        <begin position="280"/>
        <end position="499"/>
    </location>
</feature>
<dbReference type="GO" id="GO:0016020">
    <property type="term" value="C:membrane"/>
    <property type="evidence" value="ECO:0007669"/>
    <property type="project" value="UniProtKB-SubCell"/>
</dbReference>
<dbReference type="PROSITE" id="PS50109">
    <property type="entry name" value="HIS_KIN"/>
    <property type="match status" value="1"/>
</dbReference>
<dbReference type="InterPro" id="IPR003661">
    <property type="entry name" value="HisK_dim/P_dom"/>
</dbReference>
<evidence type="ECO:0000256" key="13">
    <source>
        <dbReference type="SAM" id="Phobius"/>
    </source>
</evidence>
<sequence length="505" mass="53764">MARLSIRALPYLAALAGVAVVTAVIWAVRPWLDIPNLAVAYLLLVLWVGARWGWPPAVAAAVGAFLTYDWFLVPPYGTLYISAPRELLNLVVLLVAAVAGGRLAASLAAGRAGAEASARESGVLNEVAIAALRDPEAAAALRLLCERAVASGGLAAISLVAFEEGEPEVVAGSELPAEDLEQARWAYENGSNVGAYLRKGRLKATRTFPAGPRIAHVLVAGGVAVLRFREAAPDPDVQRLLAALLGLAGLLLDRRRAARGAERVRSLEASDRLKAAILSSISHELKSPLTTLRAGLTTLLMPEAHLDREQRELASGMDRQAARLDRLVGDLLTMSKLEAGLPIERSPQDFAEMTGAVLAALAPRLAGFDVRVELPLELPPVLADELQVERVLANLLENASEWTPAGGRITLGASVVPAAAAGDVRAEGDRLSAWVENQGPDIRPADLVEVFDKFWTRRQEGSGLGLAISRRIVEAHGGEIRAENTRRGPRFTFTLALAPQPVTTR</sequence>
<dbReference type="SUPFAM" id="SSF47384">
    <property type="entry name" value="Homodimeric domain of signal transducing histidine kinase"/>
    <property type="match status" value="1"/>
</dbReference>
<dbReference type="InterPro" id="IPR003594">
    <property type="entry name" value="HATPase_dom"/>
</dbReference>
<evidence type="ECO:0000256" key="11">
    <source>
        <dbReference type="ARBA" id="ARBA00023012"/>
    </source>
</evidence>
<evidence type="ECO:0000256" key="3">
    <source>
        <dbReference type="ARBA" id="ARBA00012438"/>
    </source>
</evidence>
<evidence type="ECO:0000256" key="10">
    <source>
        <dbReference type="ARBA" id="ARBA00022989"/>
    </source>
</evidence>
<dbReference type="InterPro" id="IPR036097">
    <property type="entry name" value="HisK_dim/P_sf"/>
</dbReference>
<keyword evidence="4" id="KW-0597">Phosphoprotein</keyword>
<keyword evidence="11" id="KW-0902">Two-component regulatory system</keyword>
<dbReference type="AlphaFoldDB" id="A0A934K802"/>
<evidence type="ECO:0000256" key="4">
    <source>
        <dbReference type="ARBA" id="ARBA00022553"/>
    </source>
</evidence>
<dbReference type="InterPro" id="IPR004358">
    <property type="entry name" value="Sig_transdc_His_kin-like_C"/>
</dbReference>
<dbReference type="SMART" id="SM00387">
    <property type="entry name" value="HATPase_c"/>
    <property type="match status" value="1"/>
</dbReference>
<dbReference type="Pfam" id="PF13493">
    <property type="entry name" value="DUF4118"/>
    <property type="match status" value="1"/>
</dbReference>
<evidence type="ECO:0000256" key="9">
    <source>
        <dbReference type="ARBA" id="ARBA00022840"/>
    </source>
</evidence>
<dbReference type="Pfam" id="PF02518">
    <property type="entry name" value="HATPase_c"/>
    <property type="match status" value="1"/>
</dbReference>
<keyword evidence="5" id="KW-0808">Transferase</keyword>
<feature type="transmembrane region" description="Helical" evidence="13">
    <location>
        <begin position="87"/>
        <end position="109"/>
    </location>
</feature>
<organism evidence="15 16">
    <name type="scientific">Candidatus Nephthysia bennettiae</name>
    <dbReference type="NCBI Taxonomy" id="3127016"/>
    <lineage>
        <taxon>Bacteria</taxon>
        <taxon>Bacillati</taxon>
        <taxon>Candidatus Dormiibacterota</taxon>
        <taxon>Candidatus Dormibacteria</taxon>
        <taxon>Candidatus Dormibacterales</taxon>
        <taxon>Candidatus Dormibacteraceae</taxon>
        <taxon>Candidatus Nephthysia</taxon>
    </lineage>
</organism>
<proteinExistence type="predicted"/>
<dbReference type="SUPFAM" id="SSF55874">
    <property type="entry name" value="ATPase domain of HSP90 chaperone/DNA topoisomerase II/histidine kinase"/>
    <property type="match status" value="1"/>
</dbReference>
<dbReference type="InterPro" id="IPR005467">
    <property type="entry name" value="His_kinase_dom"/>
</dbReference>
<dbReference type="Gene3D" id="1.20.120.620">
    <property type="entry name" value="Backbone structure of the membrane domain of e. Coli histidine kinase receptor kdpd"/>
    <property type="match status" value="1"/>
</dbReference>
<gene>
    <name evidence="15" type="ORF">JF922_04885</name>
</gene>
<dbReference type="InterPro" id="IPR038318">
    <property type="entry name" value="KdpD_sf"/>
</dbReference>
<evidence type="ECO:0000256" key="12">
    <source>
        <dbReference type="ARBA" id="ARBA00023136"/>
    </source>
</evidence>
<dbReference type="GO" id="GO:0000160">
    <property type="term" value="P:phosphorelay signal transduction system"/>
    <property type="evidence" value="ECO:0007669"/>
    <property type="project" value="UniProtKB-KW"/>
</dbReference>
<dbReference type="PRINTS" id="PR00344">
    <property type="entry name" value="BCTRLSENSOR"/>
</dbReference>
<accession>A0A934K802</accession>
<dbReference type="CDD" id="cd00075">
    <property type="entry name" value="HATPase"/>
    <property type="match status" value="1"/>
</dbReference>
<keyword evidence="6 13" id="KW-0812">Transmembrane</keyword>
<evidence type="ECO:0000256" key="6">
    <source>
        <dbReference type="ARBA" id="ARBA00022692"/>
    </source>
</evidence>
<dbReference type="RefSeq" id="WP_338199593.1">
    <property type="nucleotide sequence ID" value="NZ_JAEKNR010000060.1"/>
</dbReference>
<comment type="catalytic activity">
    <reaction evidence="1">
        <text>ATP + protein L-histidine = ADP + protein N-phospho-L-histidine.</text>
        <dbReference type="EC" id="2.7.13.3"/>
    </reaction>
</comment>
<comment type="caution">
    <text evidence="15">The sequence shown here is derived from an EMBL/GenBank/DDBJ whole genome shotgun (WGS) entry which is preliminary data.</text>
</comment>
<dbReference type="CDD" id="cd00082">
    <property type="entry name" value="HisKA"/>
    <property type="match status" value="1"/>
</dbReference>
<evidence type="ECO:0000256" key="5">
    <source>
        <dbReference type="ARBA" id="ARBA00022679"/>
    </source>
</evidence>